<protein>
    <recommendedName>
        <fullName evidence="9">Myosin motor domain-containing protein</fullName>
    </recommendedName>
</protein>
<dbReference type="SUPFAM" id="SSF52540">
    <property type="entry name" value="P-loop containing nucleoside triphosphate hydrolases"/>
    <property type="match status" value="1"/>
</dbReference>
<dbReference type="GO" id="GO:0005737">
    <property type="term" value="C:cytoplasm"/>
    <property type="evidence" value="ECO:0007669"/>
    <property type="project" value="TreeGrafter"/>
</dbReference>
<keyword evidence="7 8" id="KW-0009">Actin-binding</keyword>
<evidence type="ECO:0000313" key="11">
    <source>
        <dbReference type="Proteomes" id="UP000001307"/>
    </source>
</evidence>
<dbReference type="Gene3D" id="1.20.120.720">
    <property type="entry name" value="Myosin VI head, motor domain, U50 subdomain"/>
    <property type="match status" value="1"/>
</dbReference>
<evidence type="ECO:0000259" key="9">
    <source>
        <dbReference type="PROSITE" id="PS51456"/>
    </source>
</evidence>
<evidence type="ECO:0000256" key="4">
    <source>
        <dbReference type="ARBA" id="ARBA00023054"/>
    </source>
</evidence>
<dbReference type="SMART" id="SM00242">
    <property type="entry name" value="MYSc"/>
    <property type="match status" value="1"/>
</dbReference>
<keyword evidence="3 8" id="KW-0067">ATP-binding</keyword>
<dbReference type="PANTHER" id="PTHR13140">
    <property type="entry name" value="MYOSIN"/>
    <property type="match status" value="1"/>
</dbReference>
<dbReference type="EMBL" id="FN653019">
    <property type="protein sequence ID" value="CBY22630.1"/>
    <property type="molecule type" value="Genomic_DNA"/>
</dbReference>
<dbReference type="GO" id="GO:0007015">
    <property type="term" value="P:actin filament organization"/>
    <property type="evidence" value="ECO:0007669"/>
    <property type="project" value="TreeGrafter"/>
</dbReference>
<evidence type="ECO:0000256" key="6">
    <source>
        <dbReference type="ARBA" id="ARBA00023175"/>
    </source>
</evidence>
<feature type="domain" description="Myosin motor" evidence="9">
    <location>
        <begin position="94"/>
        <end position="333"/>
    </location>
</feature>
<dbReference type="PRINTS" id="PR00193">
    <property type="entry name" value="MYOSINHEAVY"/>
</dbReference>
<dbReference type="GO" id="GO:0005524">
    <property type="term" value="F:ATP binding"/>
    <property type="evidence" value="ECO:0007669"/>
    <property type="project" value="UniProtKB-UniRule"/>
</dbReference>
<dbReference type="InParanoid" id="E4WZN4"/>
<dbReference type="InterPro" id="IPR036961">
    <property type="entry name" value="Kinesin_motor_dom_sf"/>
</dbReference>
<keyword evidence="4" id="KW-0175">Coiled coil</keyword>
<evidence type="ECO:0000256" key="8">
    <source>
        <dbReference type="PROSITE-ProRule" id="PRU00782"/>
    </source>
</evidence>
<dbReference type="GO" id="GO:0016459">
    <property type="term" value="C:myosin complex"/>
    <property type="evidence" value="ECO:0007669"/>
    <property type="project" value="UniProtKB-KW"/>
</dbReference>
<evidence type="ECO:0000256" key="1">
    <source>
        <dbReference type="ARBA" id="ARBA00008314"/>
    </source>
</evidence>
<evidence type="ECO:0000256" key="5">
    <source>
        <dbReference type="ARBA" id="ARBA00023123"/>
    </source>
</evidence>
<dbReference type="GO" id="GO:0051015">
    <property type="term" value="F:actin filament binding"/>
    <property type="evidence" value="ECO:0007669"/>
    <property type="project" value="TreeGrafter"/>
</dbReference>
<dbReference type="FunFam" id="3.40.850.10:FF:000101">
    <property type="entry name" value="Slow myosin heavy chain 2"/>
    <property type="match status" value="1"/>
</dbReference>
<dbReference type="GO" id="GO:0000146">
    <property type="term" value="F:microfilament motor activity"/>
    <property type="evidence" value="ECO:0007669"/>
    <property type="project" value="TreeGrafter"/>
</dbReference>
<feature type="binding site" evidence="8">
    <location>
        <begin position="187"/>
        <end position="194"/>
    </location>
    <ligand>
        <name>ATP</name>
        <dbReference type="ChEBI" id="CHEBI:30616"/>
    </ligand>
</feature>
<evidence type="ECO:0000256" key="3">
    <source>
        <dbReference type="ARBA" id="ARBA00022840"/>
    </source>
</evidence>
<dbReference type="OrthoDB" id="312459at2759"/>
<dbReference type="Gene3D" id="3.40.850.10">
    <property type="entry name" value="Kinesin motor domain"/>
    <property type="match status" value="1"/>
</dbReference>
<dbReference type="GO" id="GO:0016020">
    <property type="term" value="C:membrane"/>
    <property type="evidence" value="ECO:0007669"/>
    <property type="project" value="TreeGrafter"/>
</dbReference>
<reference evidence="10" key="1">
    <citation type="journal article" date="2010" name="Science">
        <title>Plasticity of animal genome architecture unmasked by rapid evolution of a pelagic tunicate.</title>
        <authorList>
            <person name="Denoeud F."/>
            <person name="Henriet S."/>
            <person name="Mungpakdee S."/>
            <person name="Aury J.M."/>
            <person name="Da Silva C."/>
            <person name="Brinkmann H."/>
            <person name="Mikhaleva J."/>
            <person name="Olsen L.C."/>
            <person name="Jubin C."/>
            <person name="Canestro C."/>
            <person name="Bouquet J.M."/>
            <person name="Danks G."/>
            <person name="Poulain J."/>
            <person name="Campsteijn C."/>
            <person name="Adamski M."/>
            <person name="Cross I."/>
            <person name="Yadetie F."/>
            <person name="Muffato M."/>
            <person name="Louis A."/>
            <person name="Butcher S."/>
            <person name="Tsagkogeorga G."/>
            <person name="Konrad A."/>
            <person name="Singh S."/>
            <person name="Jensen M.F."/>
            <person name="Cong E.H."/>
            <person name="Eikeseth-Otteraa H."/>
            <person name="Noel B."/>
            <person name="Anthouard V."/>
            <person name="Porcel B.M."/>
            <person name="Kachouri-Lafond R."/>
            <person name="Nishino A."/>
            <person name="Ugolini M."/>
            <person name="Chourrout P."/>
            <person name="Nishida H."/>
            <person name="Aasland R."/>
            <person name="Huzurbazar S."/>
            <person name="Westhof E."/>
            <person name="Delsuc F."/>
            <person name="Lehrach H."/>
            <person name="Reinhardt R."/>
            <person name="Weissenbach J."/>
            <person name="Roy S.W."/>
            <person name="Artiguenave F."/>
            <person name="Postlethwait J.H."/>
            <person name="Manak J.R."/>
            <person name="Thompson E.M."/>
            <person name="Jaillon O."/>
            <person name="Du Pasquier L."/>
            <person name="Boudinot P."/>
            <person name="Liberles D.A."/>
            <person name="Volff J.N."/>
            <person name="Philippe H."/>
            <person name="Lenhard B."/>
            <person name="Roest Crollius H."/>
            <person name="Wincker P."/>
            <person name="Chourrout D."/>
        </authorList>
    </citation>
    <scope>NUCLEOTIDE SEQUENCE [LARGE SCALE GENOMIC DNA]</scope>
</reference>
<proteinExistence type="inferred from homology"/>
<dbReference type="InterPro" id="IPR027417">
    <property type="entry name" value="P-loop_NTPase"/>
</dbReference>
<keyword evidence="5 8" id="KW-0518">Myosin</keyword>
<name>E4WZN4_OIKDI</name>
<evidence type="ECO:0000256" key="2">
    <source>
        <dbReference type="ARBA" id="ARBA00022741"/>
    </source>
</evidence>
<comment type="similarity">
    <text evidence="1 8">Belongs to the TRAFAC class myosin-kinesin ATPase superfamily. Myosin family.</text>
</comment>
<dbReference type="InterPro" id="IPR001609">
    <property type="entry name" value="Myosin_head_motor_dom-like"/>
</dbReference>
<dbReference type="Proteomes" id="UP000001307">
    <property type="component" value="Unassembled WGS sequence"/>
</dbReference>
<keyword evidence="6 8" id="KW-0505">Motor protein</keyword>
<evidence type="ECO:0000256" key="7">
    <source>
        <dbReference type="ARBA" id="ARBA00023203"/>
    </source>
</evidence>
<dbReference type="PANTHER" id="PTHR13140:SF857">
    <property type="entry name" value="MYOSIN-11"/>
    <property type="match status" value="1"/>
</dbReference>
<evidence type="ECO:0000313" key="10">
    <source>
        <dbReference type="EMBL" id="CBY22630.1"/>
    </source>
</evidence>
<dbReference type="AlphaFoldDB" id="E4WZN4"/>
<sequence length="333" mass="37330">MSLDLSIFQDAAQYLRMSEEKKMEIMAKQIALAKTIGGPKPVWVPTPEDPDLGYTRGLWSETKAGMAQLVRDDNGETYAVKEDDVMECNPPKYHQCEDMANLTYLNEASVLDVLRSRYTEFLIYTYSGLFCVTVNPYKMLPVYAMYCIDAYRGRKRNEMPPHLYAVADTAYQQMLTYRENQSMLITGESGAGKTVNTKKVIQYFALVAAAGAPAGKANAKSAKDMSLEDKIVSANPALEAFGNAKTTRNDNSSRFAFHILGFSEEQIDGIWKISAAILHHMNMEFRNKQREEQAEADGTDNADKCCFLLGLNSSEFLKYIYRQPGPLLQGCPC</sequence>
<gene>
    <name evidence="10" type="ORF">GSOID_T00013398001</name>
</gene>
<dbReference type="PROSITE" id="PS51456">
    <property type="entry name" value="MYOSIN_MOTOR"/>
    <property type="match status" value="1"/>
</dbReference>
<organism evidence="10">
    <name type="scientific">Oikopleura dioica</name>
    <name type="common">Tunicate</name>
    <dbReference type="NCBI Taxonomy" id="34765"/>
    <lineage>
        <taxon>Eukaryota</taxon>
        <taxon>Metazoa</taxon>
        <taxon>Chordata</taxon>
        <taxon>Tunicata</taxon>
        <taxon>Appendicularia</taxon>
        <taxon>Copelata</taxon>
        <taxon>Oikopleuridae</taxon>
        <taxon>Oikopleura</taxon>
    </lineage>
</organism>
<comment type="caution">
    <text evidence="8">Lacks conserved residue(s) required for the propagation of feature annotation.</text>
</comment>
<accession>E4WZN4</accession>
<dbReference type="Pfam" id="PF00063">
    <property type="entry name" value="Myosin_head"/>
    <property type="match status" value="2"/>
</dbReference>
<keyword evidence="2 8" id="KW-0547">Nucleotide-binding</keyword>
<keyword evidence="11" id="KW-1185">Reference proteome</keyword>